<evidence type="ECO:0000313" key="2">
    <source>
        <dbReference type="Proteomes" id="UP000559182"/>
    </source>
</evidence>
<reference evidence="1 2" key="1">
    <citation type="submission" date="2020-08" db="EMBL/GenBank/DDBJ databases">
        <title>Sequencing the genomes of 1000 actinobacteria strains.</title>
        <authorList>
            <person name="Klenk H.-P."/>
        </authorList>
    </citation>
    <scope>NUCLEOTIDE SEQUENCE [LARGE SCALE GENOMIC DNA]</scope>
    <source>
        <strain evidence="1 2">DSM 105369</strain>
    </source>
</reference>
<dbReference type="AlphaFoldDB" id="A0A839N9N5"/>
<organism evidence="1 2">
    <name type="scientific">Flexivirga oryzae</name>
    <dbReference type="NCBI Taxonomy" id="1794944"/>
    <lineage>
        <taxon>Bacteria</taxon>
        <taxon>Bacillati</taxon>
        <taxon>Actinomycetota</taxon>
        <taxon>Actinomycetes</taxon>
        <taxon>Micrococcales</taxon>
        <taxon>Dermacoccaceae</taxon>
        <taxon>Flexivirga</taxon>
    </lineage>
</organism>
<keyword evidence="2" id="KW-1185">Reference proteome</keyword>
<accession>A0A839N9N5</accession>
<name>A0A839N9N5_9MICO</name>
<dbReference type="RefSeq" id="WP_183322406.1">
    <property type="nucleotide sequence ID" value="NZ_JACHVQ010000004.1"/>
</dbReference>
<sequence>MHAAPAGLAIGTGVLLLVGFGRAVAVLELVLGDGADDALAFEDLVAARELVPALLVDGTVAEVDGSAAGSPESCCSPITSMTPPATAMTAPAAIATPPQVRDRRRDVRVCMQGPRIVGACGSGRPPPVRL</sequence>
<dbReference type="Proteomes" id="UP000559182">
    <property type="component" value="Unassembled WGS sequence"/>
</dbReference>
<proteinExistence type="predicted"/>
<evidence type="ECO:0000313" key="1">
    <source>
        <dbReference type="EMBL" id="MBB2893937.1"/>
    </source>
</evidence>
<dbReference type="EMBL" id="JACHVQ010000004">
    <property type="protein sequence ID" value="MBB2893937.1"/>
    <property type="molecule type" value="Genomic_DNA"/>
</dbReference>
<comment type="caution">
    <text evidence="1">The sequence shown here is derived from an EMBL/GenBank/DDBJ whole genome shotgun (WGS) entry which is preliminary data.</text>
</comment>
<protein>
    <submittedName>
        <fullName evidence="1">Uncharacterized protein</fullName>
    </submittedName>
</protein>
<gene>
    <name evidence="1" type="ORF">FHU39_003973</name>
</gene>